<protein>
    <submittedName>
        <fullName evidence="2">Glutaredoxin domain-containing protein</fullName>
    </submittedName>
</protein>
<evidence type="ECO:0000313" key="1">
    <source>
        <dbReference type="Proteomes" id="UP000887576"/>
    </source>
</evidence>
<name>A0AC34QNY7_9BILA</name>
<evidence type="ECO:0000313" key="2">
    <source>
        <dbReference type="WBParaSite" id="JU765_v2.g17988.t1"/>
    </source>
</evidence>
<organism evidence="1 2">
    <name type="scientific">Panagrolaimus sp. JU765</name>
    <dbReference type="NCBI Taxonomy" id="591449"/>
    <lineage>
        <taxon>Eukaryota</taxon>
        <taxon>Metazoa</taxon>
        <taxon>Ecdysozoa</taxon>
        <taxon>Nematoda</taxon>
        <taxon>Chromadorea</taxon>
        <taxon>Rhabditida</taxon>
        <taxon>Tylenchina</taxon>
        <taxon>Panagrolaimomorpha</taxon>
        <taxon>Panagrolaimoidea</taxon>
        <taxon>Panagrolaimidae</taxon>
        <taxon>Panagrolaimus</taxon>
    </lineage>
</organism>
<sequence length="145" mass="16493">MLANFRGPLQSGLITRLVQRTCATTASDLKPEVRKRIDEYVKGDPVVVFMKGTKQQPMCGFSRNVKLVLDYHEVTFKDYNVLEDDELREGVKKYSDWPTIPQVYVNSQFVGGGDVLVEMHKDGEITDFFDKNGIPSKFSDTLKPK</sequence>
<accession>A0AC34QNY7</accession>
<reference evidence="2" key="1">
    <citation type="submission" date="2022-11" db="UniProtKB">
        <authorList>
            <consortium name="WormBaseParasite"/>
        </authorList>
    </citation>
    <scope>IDENTIFICATION</scope>
</reference>
<dbReference type="WBParaSite" id="JU765_v2.g17988.t1">
    <property type="protein sequence ID" value="JU765_v2.g17988.t1"/>
    <property type="gene ID" value="JU765_v2.g17988"/>
</dbReference>
<dbReference type="Proteomes" id="UP000887576">
    <property type="component" value="Unplaced"/>
</dbReference>
<proteinExistence type="predicted"/>